<dbReference type="EMBL" id="CVRR01000019">
    <property type="protein sequence ID" value="CRL37952.1"/>
    <property type="molecule type" value="Genomic_DNA"/>
</dbReference>
<dbReference type="GeneID" id="99746132"/>
<name>A0A0M6WP66_9FIRM</name>
<organism evidence="1 2">
    <name type="scientific">Roseburia faecis</name>
    <dbReference type="NCBI Taxonomy" id="301302"/>
    <lineage>
        <taxon>Bacteria</taxon>
        <taxon>Bacillati</taxon>
        <taxon>Bacillota</taxon>
        <taxon>Clostridia</taxon>
        <taxon>Lachnospirales</taxon>
        <taxon>Lachnospiraceae</taxon>
        <taxon>Roseburia</taxon>
    </lineage>
</organism>
<proteinExistence type="predicted"/>
<evidence type="ECO:0000313" key="2">
    <source>
        <dbReference type="Proteomes" id="UP000049979"/>
    </source>
</evidence>
<dbReference type="RefSeq" id="WP_055067801.1">
    <property type="nucleotide sequence ID" value="NZ_CP173697.1"/>
</dbReference>
<keyword evidence="2" id="KW-1185">Reference proteome</keyword>
<protein>
    <submittedName>
        <fullName evidence="1">Uncharacterized protein</fullName>
    </submittedName>
</protein>
<dbReference type="AlphaFoldDB" id="A0A0M6WP66"/>
<reference evidence="2" key="1">
    <citation type="submission" date="2015-05" db="EMBL/GenBank/DDBJ databases">
        <authorList>
            <consortium name="Pathogen Informatics"/>
        </authorList>
    </citation>
    <scope>NUCLEOTIDE SEQUENCE [LARGE SCALE GENOMIC DNA]</scope>
    <source>
        <strain evidence="2">M72</strain>
    </source>
</reference>
<accession>A0A0M6WP66</accession>
<gene>
    <name evidence="1" type="ORF">M72_05341</name>
</gene>
<dbReference type="STRING" id="301302.ERS852420_00646"/>
<sequence>MDSNLLNNPAFANLSPEKLQFLLSFAQKEKPLNMKDAMPFLLSNMRQAKENHIDFTKPEIELLCDLLSKDLPPESQTQMKKIMSLMSMNRSHPAP</sequence>
<dbReference type="OrthoDB" id="2067420at2"/>
<evidence type="ECO:0000313" key="1">
    <source>
        <dbReference type="EMBL" id="CRL37952.1"/>
    </source>
</evidence>
<dbReference type="Proteomes" id="UP000049979">
    <property type="component" value="Unassembled WGS sequence"/>
</dbReference>